<keyword evidence="5" id="KW-0804">Transcription</keyword>
<dbReference type="SMART" id="SM00448">
    <property type="entry name" value="REC"/>
    <property type="match status" value="1"/>
</dbReference>
<dbReference type="Gene3D" id="6.10.250.690">
    <property type="match status" value="1"/>
</dbReference>
<dbReference type="PANTHER" id="PTHR48111">
    <property type="entry name" value="REGULATOR OF RPOS"/>
    <property type="match status" value="1"/>
</dbReference>
<evidence type="ECO:0000256" key="6">
    <source>
        <dbReference type="PROSITE-ProRule" id="PRU00169"/>
    </source>
</evidence>
<keyword evidence="1 6" id="KW-0597">Phosphoprotein</keyword>
<feature type="DNA-binding region" description="OmpR/PhoB-type" evidence="7">
    <location>
        <begin position="126"/>
        <end position="224"/>
    </location>
</feature>
<evidence type="ECO:0000313" key="10">
    <source>
        <dbReference type="EMBL" id="SFE98898.1"/>
    </source>
</evidence>
<dbReference type="InterPro" id="IPR011006">
    <property type="entry name" value="CheY-like_superfamily"/>
</dbReference>
<reference evidence="11" key="1">
    <citation type="submission" date="2016-10" db="EMBL/GenBank/DDBJ databases">
        <authorList>
            <person name="Varghese N."/>
            <person name="Submissions S."/>
        </authorList>
    </citation>
    <scope>NUCLEOTIDE SEQUENCE [LARGE SCALE GENOMIC DNA]</scope>
    <source>
        <strain evidence="11">UNC178MFTsu3.1</strain>
    </source>
</reference>
<dbReference type="SMART" id="SM00862">
    <property type="entry name" value="Trans_reg_C"/>
    <property type="match status" value="1"/>
</dbReference>
<dbReference type="SUPFAM" id="SSF52172">
    <property type="entry name" value="CheY-like"/>
    <property type="match status" value="1"/>
</dbReference>
<dbReference type="STRING" id="500610.SAMN02799615_02185"/>
<protein>
    <submittedName>
        <fullName evidence="10">DNA-binding response regulator, OmpR family, contains REC and winged-helix (WHTH) domain</fullName>
    </submittedName>
</protein>
<dbReference type="InterPro" id="IPR036388">
    <property type="entry name" value="WH-like_DNA-bd_sf"/>
</dbReference>
<dbReference type="InterPro" id="IPR001867">
    <property type="entry name" value="OmpR/PhoB-type_DNA-bd"/>
</dbReference>
<evidence type="ECO:0000256" key="5">
    <source>
        <dbReference type="ARBA" id="ARBA00023163"/>
    </source>
</evidence>
<dbReference type="Gene3D" id="3.40.50.2300">
    <property type="match status" value="1"/>
</dbReference>
<organism evidence="10 11">
    <name type="scientific">Dyella marensis</name>
    <dbReference type="NCBI Taxonomy" id="500610"/>
    <lineage>
        <taxon>Bacteria</taxon>
        <taxon>Pseudomonadati</taxon>
        <taxon>Pseudomonadota</taxon>
        <taxon>Gammaproteobacteria</taxon>
        <taxon>Lysobacterales</taxon>
        <taxon>Rhodanobacteraceae</taxon>
        <taxon>Dyella</taxon>
    </lineage>
</organism>
<dbReference type="GO" id="GO:0000976">
    <property type="term" value="F:transcription cis-regulatory region binding"/>
    <property type="evidence" value="ECO:0007669"/>
    <property type="project" value="TreeGrafter"/>
</dbReference>
<keyword evidence="2" id="KW-0902">Two-component regulatory system</keyword>
<dbReference type="GO" id="GO:0006355">
    <property type="term" value="P:regulation of DNA-templated transcription"/>
    <property type="evidence" value="ECO:0007669"/>
    <property type="project" value="InterPro"/>
</dbReference>
<sequence length="233" mass="26229">MPRVLVIEDDEVTAREIVAELSVHGMTVEWSADGRDGLARASAQAYDLITLDRMLPGLEGIEVVEALRRQQIDTPVLMISALSEVDDRIRGLRAGGDDYLTKPFAPDEMAARAEVLLRRRQPQQHETRLRVGELELDRVRHVAYRQGQPLTLQPTEYRLLEYLMRHSGQVLTRTMIFEAVWGFHFDPGTNVIDVHIGRLRRKIDGTGQAPLIRTVRGTGYMITSAPQNAAAQP</sequence>
<evidence type="ECO:0000259" key="9">
    <source>
        <dbReference type="PROSITE" id="PS51755"/>
    </source>
</evidence>
<dbReference type="GO" id="GO:0000156">
    <property type="term" value="F:phosphorelay response regulator activity"/>
    <property type="evidence" value="ECO:0007669"/>
    <property type="project" value="TreeGrafter"/>
</dbReference>
<name>A0A1I2F2F6_9GAMM</name>
<dbReference type="InterPro" id="IPR001789">
    <property type="entry name" value="Sig_transdc_resp-reg_receiver"/>
</dbReference>
<keyword evidence="4 7" id="KW-0238">DNA-binding</keyword>
<dbReference type="PROSITE" id="PS51755">
    <property type="entry name" value="OMPR_PHOB"/>
    <property type="match status" value="1"/>
</dbReference>
<dbReference type="InterPro" id="IPR039420">
    <property type="entry name" value="WalR-like"/>
</dbReference>
<dbReference type="GO" id="GO:0032993">
    <property type="term" value="C:protein-DNA complex"/>
    <property type="evidence" value="ECO:0007669"/>
    <property type="project" value="TreeGrafter"/>
</dbReference>
<dbReference type="Proteomes" id="UP000199477">
    <property type="component" value="Unassembled WGS sequence"/>
</dbReference>
<dbReference type="EMBL" id="FONH01000005">
    <property type="protein sequence ID" value="SFE98898.1"/>
    <property type="molecule type" value="Genomic_DNA"/>
</dbReference>
<dbReference type="AlphaFoldDB" id="A0A1I2F2F6"/>
<feature type="domain" description="OmpR/PhoB-type" evidence="9">
    <location>
        <begin position="126"/>
        <end position="224"/>
    </location>
</feature>
<evidence type="ECO:0000256" key="1">
    <source>
        <dbReference type="ARBA" id="ARBA00022553"/>
    </source>
</evidence>
<dbReference type="RefSeq" id="WP_026633941.1">
    <property type="nucleotide sequence ID" value="NZ_FONH01000005.1"/>
</dbReference>
<dbReference type="Gene3D" id="1.10.10.10">
    <property type="entry name" value="Winged helix-like DNA-binding domain superfamily/Winged helix DNA-binding domain"/>
    <property type="match status" value="1"/>
</dbReference>
<evidence type="ECO:0000256" key="7">
    <source>
        <dbReference type="PROSITE-ProRule" id="PRU01091"/>
    </source>
</evidence>
<accession>A0A1I2F2F6</accession>
<evidence type="ECO:0000259" key="8">
    <source>
        <dbReference type="PROSITE" id="PS50110"/>
    </source>
</evidence>
<dbReference type="FunFam" id="1.10.10.10:FF:000005">
    <property type="entry name" value="Two-component system response regulator"/>
    <property type="match status" value="1"/>
</dbReference>
<dbReference type="CDD" id="cd00383">
    <property type="entry name" value="trans_reg_C"/>
    <property type="match status" value="1"/>
</dbReference>
<keyword evidence="3" id="KW-0805">Transcription regulation</keyword>
<feature type="modified residue" description="4-aspartylphosphate" evidence="6">
    <location>
        <position position="52"/>
    </location>
</feature>
<dbReference type="GO" id="GO:0005829">
    <property type="term" value="C:cytosol"/>
    <property type="evidence" value="ECO:0007669"/>
    <property type="project" value="TreeGrafter"/>
</dbReference>
<dbReference type="PANTHER" id="PTHR48111:SF76">
    <property type="entry name" value="TWO-COMPONENT RESPONSE REGULATOR"/>
    <property type="match status" value="1"/>
</dbReference>
<evidence type="ECO:0000256" key="4">
    <source>
        <dbReference type="ARBA" id="ARBA00023125"/>
    </source>
</evidence>
<dbReference type="Pfam" id="PF00486">
    <property type="entry name" value="Trans_reg_C"/>
    <property type="match status" value="1"/>
</dbReference>
<dbReference type="PROSITE" id="PS50110">
    <property type="entry name" value="RESPONSE_REGULATORY"/>
    <property type="match status" value="1"/>
</dbReference>
<proteinExistence type="predicted"/>
<gene>
    <name evidence="10" type="ORF">SAMN02799615_02185</name>
</gene>
<keyword evidence="11" id="KW-1185">Reference proteome</keyword>
<evidence type="ECO:0000313" key="11">
    <source>
        <dbReference type="Proteomes" id="UP000199477"/>
    </source>
</evidence>
<evidence type="ECO:0000256" key="2">
    <source>
        <dbReference type="ARBA" id="ARBA00023012"/>
    </source>
</evidence>
<dbReference type="Pfam" id="PF00072">
    <property type="entry name" value="Response_reg"/>
    <property type="match status" value="1"/>
</dbReference>
<evidence type="ECO:0000256" key="3">
    <source>
        <dbReference type="ARBA" id="ARBA00023015"/>
    </source>
</evidence>
<feature type="domain" description="Response regulatory" evidence="8">
    <location>
        <begin position="3"/>
        <end position="117"/>
    </location>
</feature>